<reference evidence="1 2" key="1">
    <citation type="journal article" date="2014" name="Agronomy (Basel)">
        <title>A Draft Genome Sequence for Ensete ventricosum, the Drought-Tolerant Tree Against Hunger.</title>
        <authorList>
            <person name="Harrison J."/>
            <person name="Moore K.A."/>
            <person name="Paszkiewicz K."/>
            <person name="Jones T."/>
            <person name="Grant M."/>
            <person name="Ambacheew D."/>
            <person name="Muzemil S."/>
            <person name="Studholme D.J."/>
        </authorList>
    </citation>
    <scope>NUCLEOTIDE SEQUENCE [LARGE SCALE GENOMIC DNA]</scope>
</reference>
<dbReference type="EMBL" id="AMZH03002261">
    <property type="protein sequence ID" value="RRT76206.1"/>
    <property type="molecule type" value="Genomic_DNA"/>
</dbReference>
<evidence type="ECO:0000313" key="2">
    <source>
        <dbReference type="Proteomes" id="UP000287651"/>
    </source>
</evidence>
<organism evidence="1 2">
    <name type="scientific">Ensete ventricosum</name>
    <name type="common">Abyssinian banana</name>
    <name type="synonym">Musa ensete</name>
    <dbReference type="NCBI Taxonomy" id="4639"/>
    <lineage>
        <taxon>Eukaryota</taxon>
        <taxon>Viridiplantae</taxon>
        <taxon>Streptophyta</taxon>
        <taxon>Embryophyta</taxon>
        <taxon>Tracheophyta</taxon>
        <taxon>Spermatophyta</taxon>
        <taxon>Magnoliopsida</taxon>
        <taxon>Liliopsida</taxon>
        <taxon>Zingiberales</taxon>
        <taxon>Musaceae</taxon>
        <taxon>Ensete</taxon>
    </lineage>
</organism>
<accession>A0A427AJ35</accession>
<feature type="non-terminal residue" evidence="1">
    <location>
        <position position="1"/>
    </location>
</feature>
<dbReference type="SUPFAM" id="SSF48695">
    <property type="entry name" value="Multiheme cytochromes"/>
    <property type="match status" value="1"/>
</dbReference>
<protein>
    <submittedName>
        <fullName evidence="1">Uncharacterized protein</fullName>
    </submittedName>
</protein>
<evidence type="ECO:0000313" key="1">
    <source>
        <dbReference type="EMBL" id="RRT76206.1"/>
    </source>
</evidence>
<dbReference type="AlphaFoldDB" id="A0A427AJ35"/>
<dbReference type="InterPro" id="IPR036280">
    <property type="entry name" value="Multihaem_cyt_sf"/>
</dbReference>
<dbReference type="Proteomes" id="UP000287651">
    <property type="component" value="Unassembled WGS sequence"/>
</dbReference>
<name>A0A427AJ35_ENSVE</name>
<gene>
    <name evidence="1" type="ORF">B296_00015874</name>
</gene>
<comment type="caution">
    <text evidence="1">The sequence shown here is derived from an EMBL/GenBank/DDBJ whole genome shotgun (WGS) entry which is preliminary data.</text>
</comment>
<proteinExistence type="predicted"/>
<sequence>RRHCFPLLQLSPRSRTTTARRTLAAALFFLCSCSLDRPYPPLARARRGHHRSFSCLACHYHSPALGRRPIAAALNFFIACRHCHPHCNSLAPLAEMTLHPILLSLSLFFLPSPISRCCFPLPSPHVVTTTSSPMPVLPSPPSAIPASPHCQCRCVASTFSLLCLLPCSHSASTAESNRTLATALIFFLAAVDFLATFCHPLPSVVLADLTVALFFLCMQ</sequence>